<protein>
    <submittedName>
        <fullName evidence="2">Outer membrane lipid asymmetry maintenance protein MlaD</fullName>
    </submittedName>
</protein>
<gene>
    <name evidence="2" type="ORF">GCM10011498_07670</name>
</gene>
<accession>A0A916QTJ8</accession>
<dbReference type="PANTHER" id="PTHR33371:SF4">
    <property type="entry name" value="INTERMEMBRANE PHOSPHOLIPID TRANSPORT SYSTEM BINDING PROTEIN MLAD"/>
    <property type="match status" value="1"/>
</dbReference>
<evidence type="ECO:0000313" key="3">
    <source>
        <dbReference type="Proteomes" id="UP000628017"/>
    </source>
</evidence>
<dbReference type="NCBIfam" id="TIGR04430">
    <property type="entry name" value="OM_asym_MlaD"/>
    <property type="match status" value="1"/>
</dbReference>
<dbReference type="EMBL" id="BMKA01000001">
    <property type="protein sequence ID" value="GGA10077.1"/>
    <property type="molecule type" value="Genomic_DNA"/>
</dbReference>
<dbReference type="Proteomes" id="UP000628017">
    <property type="component" value="Unassembled WGS sequence"/>
</dbReference>
<dbReference type="InterPro" id="IPR003399">
    <property type="entry name" value="Mce/MlaD"/>
</dbReference>
<dbReference type="InterPro" id="IPR052336">
    <property type="entry name" value="MlaD_Phospholipid_Transporter"/>
</dbReference>
<dbReference type="GO" id="GO:0015914">
    <property type="term" value="P:phospholipid transport"/>
    <property type="evidence" value="ECO:0007669"/>
    <property type="project" value="InterPro"/>
</dbReference>
<dbReference type="AlphaFoldDB" id="A0A916QTJ8"/>
<comment type="caution">
    <text evidence="2">The sequence shown here is derived from an EMBL/GenBank/DDBJ whole genome shotgun (WGS) entry which is preliminary data.</text>
</comment>
<dbReference type="InterPro" id="IPR030970">
    <property type="entry name" value="ABC_MlaD"/>
</dbReference>
<organism evidence="2 3">
    <name type="scientific">Neptunicoccus cionae</name>
    <dbReference type="NCBI Taxonomy" id="2035344"/>
    <lineage>
        <taxon>Bacteria</taxon>
        <taxon>Pseudomonadati</taxon>
        <taxon>Pseudomonadota</taxon>
        <taxon>Alphaproteobacteria</taxon>
        <taxon>Rhodobacterales</taxon>
        <taxon>Paracoccaceae</taxon>
        <taxon>Neptunicoccus</taxon>
    </lineage>
</organism>
<evidence type="ECO:0000259" key="1">
    <source>
        <dbReference type="Pfam" id="PF02470"/>
    </source>
</evidence>
<feature type="domain" description="Mce/MlaD" evidence="1">
    <location>
        <begin position="37"/>
        <end position="114"/>
    </location>
</feature>
<dbReference type="PANTHER" id="PTHR33371">
    <property type="entry name" value="INTERMEMBRANE PHOSPHOLIPID TRANSPORT SYSTEM BINDING PROTEIN MLAD-RELATED"/>
    <property type="match status" value="1"/>
</dbReference>
<reference evidence="2" key="2">
    <citation type="submission" date="2020-09" db="EMBL/GenBank/DDBJ databases">
        <authorList>
            <person name="Sun Q."/>
            <person name="Zhou Y."/>
        </authorList>
    </citation>
    <scope>NUCLEOTIDE SEQUENCE</scope>
    <source>
        <strain evidence="2">CGMCC 1.15880</strain>
    </source>
</reference>
<evidence type="ECO:0000313" key="2">
    <source>
        <dbReference type="EMBL" id="GGA10077.1"/>
    </source>
</evidence>
<proteinExistence type="predicted"/>
<reference evidence="2" key="1">
    <citation type="journal article" date="2014" name="Int. J. Syst. Evol. Microbiol.">
        <title>Complete genome sequence of Corynebacterium casei LMG S-19264T (=DSM 44701T), isolated from a smear-ripened cheese.</title>
        <authorList>
            <consortium name="US DOE Joint Genome Institute (JGI-PGF)"/>
            <person name="Walter F."/>
            <person name="Albersmeier A."/>
            <person name="Kalinowski J."/>
            <person name="Ruckert C."/>
        </authorList>
    </citation>
    <scope>NUCLEOTIDE SEQUENCE</scope>
    <source>
        <strain evidence="2">CGMCC 1.15880</strain>
    </source>
</reference>
<name>A0A916QTJ8_9RHOB</name>
<dbReference type="Pfam" id="PF02470">
    <property type="entry name" value="MlaD"/>
    <property type="match status" value="1"/>
</dbReference>
<dbReference type="RefSeq" id="WP_188671065.1">
    <property type="nucleotide sequence ID" value="NZ_BMKA01000001.1"/>
</dbReference>
<sequence>MANSAAETAIGAVVLIAATGFLYYAANAVGVSGTGDSYTVNASFRSVEGISLGTDVRLAGVKIGTVTGLDLNPQTFRAETALAVGNNIVLPDDSSVVIASEGLLGGNFVEIVPGGSEFNLEDGGELLDTQGAVSLISLLLKFVSGSSE</sequence>
<keyword evidence="3" id="KW-1185">Reference proteome</keyword>